<dbReference type="Gene3D" id="1.10.30.10">
    <property type="entry name" value="High mobility group box domain"/>
    <property type="match status" value="1"/>
</dbReference>
<dbReference type="Pfam" id="PF00651">
    <property type="entry name" value="BTB"/>
    <property type="match status" value="1"/>
</dbReference>
<dbReference type="InterPro" id="IPR000210">
    <property type="entry name" value="BTB/POZ_dom"/>
</dbReference>
<dbReference type="Gene3D" id="3.30.710.10">
    <property type="entry name" value="Potassium Channel Kv1.1, Chain A"/>
    <property type="match status" value="1"/>
</dbReference>
<keyword evidence="8" id="KW-1185">Reference proteome</keyword>
<feature type="region of interest" description="Disordered" evidence="4">
    <location>
        <begin position="132"/>
        <end position="189"/>
    </location>
</feature>
<name>A0AAD8AFQ8_DIPPU</name>
<dbReference type="Proteomes" id="UP001233999">
    <property type="component" value="Unassembled WGS sequence"/>
</dbReference>
<dbReference type="AlphaFoldDB" id="A0AAD8AFQ8"/>
<evidence type="ECO:0000313" key="8">
    <source>
        <dbReference type="Proteomes" id="UP001233999"/>
    </source>
</evidence>
<feature type="compositionally biased region" description="Basic and acidic residues" evidence="4">
    <location>
        <begin position="143"/>
        <end position="152"/>
    </location>
</feature>
<dbReference type="SMART" id="SM00398">
    <property type="entry name" value="HMG"/>
    <property type="match status" value="1"/>
</dbReference>
<feature type="domain" description="HMG box" evidence="6">
    <location>
        <begin position="299"/>
        <end position="367"/>
    </location>
</feature>
<dbReference type="EMBL" id="JASPKZ010001233">
    <property type="protein sequence ID" value="KAJ9598250.1"/>
    <property type="molecule type" value="Genomic_DNA"/>
</dbReference>
<dbReference type="InterPro" id="IPR036910">
    <property type="entry name" value="HMG_box_dom_sf"/>
</dbReference>
<reference evidence="7" key="1">
    <citation type="journal article" date="2023" name="IScience">
        <title>Live-bearing cockroach genome reveals convergent evolutionary mechanisms linked to viviparity in insects and beyond.</title>
        <authorList>
            <person name="Fouks B."/>
            <person name="Harrison M.C."/>
            <person name="Mikhailova A.A."/>
            <person name="Marchal E."/>
            <person name="English S."/>
            <person name="Carruthers M."/>
            <person name="Jennings E.C."/>
            <person name="Chiamaka E.L."/>
            <person name="Frigard R.A."/>
            <person name="Pippel M."/>
            <person name="Attardo G.M."/>
            <person name="Benoit J.B."/>
            <person name="Bornberg-Bauer E."/>
            <person name="Tobe S.S."/>
        </authorList>
    </citation>
    <scope>NUCLEOTIDE SEQUENCE</scope>
    <source>
        <strain evidence="7">Stay&amp;Tobe</strain>
    </source>
</reference>
<dbReference type="CDD" id="cd18315">
    <property type="entry name" value="BTB_POZ_BAB-like"/>
    <property type="match status" value="1"/>
</dbReference>
<protein>
    <submittedName>
        <fullName evidence="7">Uncharacterized protein</fullName>
    </submittedName>
</protein>
<feature type="compositionally biased region" description="Basic and acidic residues" evidence="4">
    <location>
        <begin position="476"/>
        <end position="485"/>
    </location>
</feature>
<keyword evidence="3" id="KW-0238">DNA-binding</keyword>
<dbReference type="SUPFAM" id="SSF54695">
    <property type="entry name" value="POZ domain"/>
    <property type="match status" value="1"/>
</dbReference>
<feature type="region of interest" description="Disordered" evidence="4">
    <location>
        <begin position="465"/>
        <end position="520"/>
    </location>
</feature>
<evidence type="ECO:0000256" key="3">
    <source>
        <dbReference type="PROSITE-ProRule" id="PRU00267"/>
    </source>
</evidence>
<organism evidence="7 8">
    <name type="scientific">Diploptera punctata</name>
    <name type="common">Pacific beetle cockroach</name>
    <dbReference type="NCBI Taxonomy" id="6984"/>
    <lineage>
        <taxon>Eukaryota</taxon>
        <taxon>Metazoa</taxon>
        <taxon>Ecdysozoa</taxon>
        <taxon>Arthropoda</taxon>
        <taxon>Hexapoda</taxon>
        <taxon>Insecta</taxon>
        <taxon>Pterygota</taxon>
        <taxon>Neoptera</taxon>
        <taxon>Polyneoptera</taxon>
        <taxon>Dictyoptera</taxon>
        <taxon>Blattodea</taxon>
        <taxon>Blaberoidea</taxon>
        <taxon>Blaberidae</taxon>
        <taxon>Diplopterinae</taxon>
        <taxon>Diploptera</taxon>
    </lineage>
</organism>
<feature type="compositionally biased region" description="Polar residues" evidence="4">
    <location>
        <begin position="487"/>
        <end position="507"/>
    </location>
</feature>
<dbReference type="PANTHER" id="PTHR23110:SF109">
    <property type="entry name" value="FI07618P-RELATED"/>
    <property type="match status" value="1"/>
</dbReference>
<evidence type="ECO:0000256" key="2">
    <source>
        <dbReference type="ARBA" id="ARBA00023242"/>
    </source>
</evidence>
<evidence type="ECO:0000256" key="4">
    <source>
        <dbReference type="SAM" id="MobiDB-lite"/>
    </source>
</evidence>
<dbReference type="SUPFAM" id="SSF47095">
    <property type="entry name" value="HMG-box"/>
    <property type="match status" value="1"/>
</dbReference>
<feature type="region of interest" description="Disordered" evidence="4">
    <location>
        <begin position="222"/>
        <end position="246"/>
    </location>
</feature>
<evidence type="ECO:0000259" key="6">
    <source>
        <dbReference type="PROSITE" id="PS50118"/>
    </source>
</evidence>
<dbReference type="CDD" id="cd01389">
    <property type="entry name" value="HMG-box_ROX1-like"/>
    <property type="match status" value="1"/>
</dbReference>
<feature type="DNA-binding region" description="HMG box" evidence="3">
    <location>
        <begin position="299"/>
        <end position="367"/>
    </location>
</feature>
<dbReference type="InterPro" id="IPR009071">
    <property type="entry name" value="HMG_box_dom"/>
</dbReference>
<proteinExistence type="predicted"/>
<feature type="compositionally biased region" description="Polar residues" evidence="4">
    <location>
        <begin position="222"/>
        <end position="231"/>
    </location>
</feature>
<dbReference type="GO" id="GO:0003677">
    <property type="term" value="F:DNA binding"/>
    <property type="evidence" value="ECO:0007669"/>
    <property type="project" value="UniProtKB-UniRule"/>
</dbReference>
<dbReference type="PROSITE" id="PS50118">
    <property type="entry name" value="HMG_BOX_2"/>
    <property type="match status" value="1"/>
</dbReference>
<evidence type="ECO:0000259" key="5">
    <source>
        <dbReference type="PROSITE" id="PS50097"/>
    </source>
</evidence>
<evidence type="ECO:0000313" key="7">
    <source>
        <dbReference type="EMBL" id="KAJ9598250.1"/>
    </source>
</evidence>
<comment type="subcellular location">
    <subcellularLocation>
        <location evidence="1">Nucleus</location>
    </subcellularLocation>
</comment>
<feature type="non-terminal residue" evidence="7">
    <location>
        <position position="520"/>
    </location>
</feature>
<dbReference type="PANTHER" id="PTHR23110">
    <property type="entry name" value="BTB DOMAIN TRANSCRIPTION FACTOR"/>
    <property type="match status" value="1"/>
</dbReference>
<keyword evidence="2 3" id="KW-0539">Nucleus</keyword>
<dbReference type="InterPro" id="IPR051095">
    <property type="entry name" value="Dros_DevTransReg"/>
</dbReference>
<evidence type="ECO:0000256" key="1">
    <source>
        <dbReference type="ARBA" id="ARBA00004123"/>
    </source>
</evidence>
<dbReference type="InterPro" id="IPR011333">
    <property type="entry name" value="SKP1/BTB/POZ_sf"/>
</dbReference>
<reference evidence="7" key="2">
    <citation type="submission" date="2023-05" db="EMBL/GenBank/DDBJ databases">
        <authorList>
            <person name="Fouks B."/>
        </authorList>
    </citation>
    <scope>NUCLEOTIDE SEQUENCE</scope>
    <source>
        <strain evidence="7">Stay&amp;Tobe</strain>
        <tissue evidence="7">Testes</tissue>
    </source>
</reference>
<sequence>MATGQQFNLRWNNHTNNILQVFLEQLTNENLVDVTLSCQGQFLKAHKMILSACSPYFQELFRQHSAQHPVIILNGMKFVDIKLVIEFMYRGEIKVLETELDGLLAAAETLQVKGLSNVRNKYEKGDIQCADTNQQQQTQQHNDSNEQTEKNESSSQGTPLHLRRKRRKLSESPVITMNDYMDDDDLPATIKVEPPDIRDIDEEEPSGWESPKLVIDLPETNEQPKMNSVPQKSPIRINKPMKVGSPSEFGKARARFLMDFPQTGGTSASSSKDMLLPQLLTSPREKKSNAWHKRRAGKIPRPPNAFMIFANEWRRKLAFQHPTESNKEISVRLGVMWKNLPADTKEGYYTASRQADEEHKRKYPGYYYSPKEARMNKMHKHNLALARKGNKPVDALHLVKVSDRCIVFMGDVNESSPYVVMPQQGGEPKESEKKQLSRLVMKMDKSHTNPPVEEVIDDEVMEVMDGEAASTINTSEKSEPSESIEKTQTSKVNKGSSESSLAFSNEKPQSKAKKSDTEQE</sequence>
<dbReference type="SMART" id="SM00225">
    <property type="entry name" value="BTB"/>
    <property type="match status" value="1"/>
</dbReference>
<comment type="caution">
    <text evidence="7">The sequence shown here is derived from an EMBL/GenBank/DDBJ whole genome shotgun (WGS) entry which is preliminary data.</text>
</comment>
<gene>
    <name evidence="7" type="ORF">L9F63_011071</name>
</gene>
<dbReference type="GO" id="GO:0006357">
    <property type="term" value="P:regulation of transcription by RNA polymerase II"/>
    <property type="evidence" value="ECO:0007669"/>
    <property type="project" value="TreeGrafter"/>
</dbReference>
<accession>A0AAD8AFQ8</accession>
<dbReference type="GO" id="GO:0005634">
    <property type="term" value="C:nucleus"/>
    <property type="evidence" value="ECO:0007669"/>
    <property type="project" value="UniProtKB-SubCell"/>
</dbReference>
<dbReference type="PROSITE" id="PS50097">
    <property type="entry name" value="BTB"/>
    <property type="match status" value="1"/>
</dbReference>
<feature type="domain" description="BTB" evidence="5">
    <location>
        <begin position="32"/>
        <end position="97"/>
    </location>
</feature>
<dbReference type="Pfam" id="PF00505">
    <property type="entry name" value="HMG_box"/>
    <property type="match status" value="1"/>
</dbReference>